<organism evidence="2 3">
    <name type="scientific">Melghirimyces algeriensis</name>
    <dbReference type="NCBI Taxonomy" id="910412"/>
    <lineage>
        <taxon>Bacteria</taxon>
        <taxon>Bacillati</taxon>
        <taxon>Bacillota</taxon>
        <taxon>Bacilli</taxon>
        <taxon>Bacillales</taxon>
        <taxon>Thermoactinomycetaceae</taxon>
        <taxon>Melghirimyces</taxon>
    </lineage>
</organism>
<dbReference type="PROSITE" id="PS51186">
    <property type="entry name" value="GNAT"/>
    <property type="match status" value="1"/>
</dbReference>
<dbReference type="CDD" id="cd04301">
    <property type="entry name" value="NAT_SF"/>
    <property type="match status" value="1"/>
</dbReference>
<name>A0A521ARD8_9BACL</name>
<dbReference type="PANTHER" id="PTHR43072:SF55">
    <property type="entry name" value="ACETYLTRANSFERASE"/>
    <property type="match status" value="1"/>
</dbReference>
<dbReference type="InterPro" id="IPR000182">
    <property type="entry name" value="GNAT_dom"/>
</dbReference>
<gene>
    <name evidence="2" type="ORF">SAMN06264849_101299</name>
</gene>
<reference evidence="2 3" key="1">
    <citation type="submission" date="2017-05" db="EMBL/GenBank/DDBJ databases">
        <authorList>
            <person name="Varghese N."/>
            <person name="Submissions S."/>
        </authorList>
    </citation>
    <scope>NUCLEOTIDE SEQUENCE [LARGE SCALE GENOMIC DNA]</scope>
    <source>
        <strain evidence="2 3">DSM 45474</strain>
    </source>
</reference>
<dbReference type="InterPro" id="IPR016181">
    <property type="entry name" value="Acyl_CoA_acyltransferase"/>
</dbReference>
<dbReference type="RefSeq" id="WP_185955969.1">
    <property type="nucleotide sequence ID" value="NZ_FXTI01000001.1"/>
</dbReference>
<dbReference type="AlphaFoldDB" id="A0A521ARD8"/>
<evidence type="ECO:0000313" key="2">
    <source>
        <dbReference type="EMBL" id="SMO37377.1"/>
    </source>
</evidence>
<dbReference type="Pfam" id="PF00583">
    <property type="entry name" value="Acetyltransf_1"/>
    <property type="match status" value="1"/>
</dbReference>
<dbReference type="SUPFAM" id="SSF55729">
    <property type="entry name" value="Acyl-CoA N-acyltransferases (Nat)"/>
    <property type="match status" value="1"/>
</dbReference>
<accession>A0A521ARD8</accession>
<dbReference type="EMBL" id="FXTI01000001">
    <property type="protein sequence ID" value="SMO37377.1"/>
    <property type="molecule type" value="Genomic_DNA"/>
</dbReference>
<dbReference type="GO" id="GO:0016747">
    <property type="term" value="F:acyltransferase activity, transferring groups other than amino-acyl groups"/>
    <property type="evidence" value="ECO:0007669"/>
    <property type="project" value="InterPro"/>
</dbReference>
<protein>
    <recommendedName>
        <fullName evidence="1">N-acetyltransferase domain-containing protein</fullName>
    </recommendedName>
</protein>
<dbReference type="Gene3D" id="3.40.630.30">
    <property type="match status" value="1"/>
</dbReference>
<dbReference type="PANTHER" id="PTHR43072">
    <property type="entry name" value="N-ACETYLTRANSFERASE"/>
    <property type="match status" value="1"/>
</dbReference>
<evidence type="ECO:0000259" key="1">
    <source>
        <dbReference type="PROSITE" id="PS51186"/>
    </source>
</evidence>
<evidence type="ECO:0000313" key="3">
    <source>
        <dbReference type="Proteomes" id="UP000315636"/>
    </source>
</evidence>
<dbReference type="Proteomes" id="UP000315636">
    <property type="component" value="Unassembled WGS sequence"/>
</dbReference>
<proteinExistence type="predicted"/>
<feature type="domain" description="N-acetyltransferase" evidence="1">
    <location>
        <begin position="137"/>
        <end position="270"/>
    </location>
</feature>
<sequence>MGVRPLTERDREQTLSFLEQESAVNVFLIGDIYNHGFGSDFQQLWGDFDPSGHLRAVLLRYYEYWIPYARSDFDVEGFAHIMQNGQALKMISGIDRAVEPFRNIPNLPFQWEKSRRTYFAQLTELSSLEKMEKDVDVSIRRMKHTDIEVLAGLSEKIEEFTSRDWEEEYQRMFSSHDSRGLWAEKNGQAVAMARTAAENPASAMIVGVGTHPSWRKKGLATQLMIRLCREVLKEGKHLALFYDNPEAGSIYRRLGFREVGTWNMVSLSNT</sequence>
<keyword evidence="3" id="KW-1185">Reference proteome</keyword>